<dbReference type="NCBIfam" id="NF033516">
    <property type="entry name" value="transpos_IS3"/>
    <property type="match status" value="1"/>
</dbReference>
<dbReference type="PROSITE" id="PS50994">
    <property type="entry name" value="INTEGRASE"/>
    <property type="match status" value="1"/>
</dbReference>
<dbReference type="InterPro" id="IPR001584">
    <property type="entry name" value="Integrase_cat-core"/>
</dbReference>
<dbReference type="InterPro" id="IPR009057">
    <property type="entry name" value="Homeodomain-like_sf"/>
</dbReference>
<dbReference type="EMBL" id="JAENHM010000064">
    <property type="protein sequence ID" value="MBK1840606.1"/>
    <property type="molecule type" value="Genomic_DNA"/>
</dbReference>
<evidence type="ECO:0000313" key="4">
    <source>
        <dbReference type="Proteomes" id="UP000652760"/>
    </source>
</evidence>
<dbReference type="Gene3D" id="1.10.10.10">
    <property type="entry name" value="Winged helix-like DNA-binding domain superfamily/Winged helix DNA-binding domain"/>
    <property type="match status" value="1"/>
</dbReference>
<dbReference type="RefSeq" id="WP_200197248.1">
    <property type="nucleotide sequence ID" value="NZ_JAENHM010000064.1"/>
</dbReference>
<keyword evidence="4" id="KW-1185">Reference proteome</keyword>
<dbReference type="InterPro" id="IPR025948">
    <property type="entry name" value="HTH-like_dom"/>
</dbReference>
<organism evidence="3 4">
    <name type="scientific">Azospirillum endophyticum</name>
    <dbReference type="NCBI Taxonomy" id="2800326"/>
    <lineage>
        <taxon>Bacteria</taxon>
        <taxon>Pseudomonadati</taxon>
        <taxon>Pseudomonadota</taxon>
        <taxon>Alphaproteobacteria</taxon>
        <taxon>Rhodospirillales</taxon>
        <taxon>Azospirillaceae</taxon>
        <taxon>Azospirillum</taxon>
    </lineage>
</organism>
<dbReference type="Gene3D" id="3.30.420.10">
    <property type="entry name" value="Ribonuclease H-like superfamily/Ribonuclease H"/>
    <property type="match status" value="1"/>
</dbReference>
<comment type="caution">
    <text evidence="3">The sequence shown here is derived from an EMBL/GenBank/DDBJ whole genome shotgun (WGS) entry which is preliminary data.</text>
</comment>
<sequence length="424" mass="47445">MTKQASPKYAPEVRERAVQMVFEHEGEHASQWAAINSIAAKIGCNPETLRNWVRQAERDQGKRPGPTTDEQERIKALEREIRELRQANEILRKASAYFGPGGARPPVQEMIAFIDAHRAVHGVEPICKVLPIAPSTYYIHAARTADPAKAPARSRSDAELSLAIRQVWNETFQVYGVRKVWRQLGREGVDVARCTVARLMNQMGLKGATRGKAVRTTIRDRATPCPLAAAAVPARNRESRQGRVNRQFQAPCPNALLVADFTYVATWQSFVYVAFVIDTFARRIVGWRVSRTAHAGFVLDALEQALHDRRPAKGSGLIHHSDRESQYVAIKYTERLTDAGVEPSVGSVGDSYDNALAETINGLYKTEVIRRRGPWRTLDAVEFATLEWVDWFNHRRLLEPIGNIPPAEAEARYYAQTGDVAMAA</sequence>
<protein>
    <submittedName>
        <fullName evidence="3">IS3 family transposase</fullName>
    </submittedName>
</protein>
<gene>
    <name evidence="3" type="ORF">JHL17_24690</name>
</gene>
<dbReference type="SUPFAM" id="SSF46689">
    <property type="entry name" value="Homeodomain-like"/>
    <property type="match status" value="1"/>
</dbReference>
<dbReference type="InterPro" id="IPR048020">
    <property type="entry name" value="Transpos_IS3"/>
</dbReference>
<dbReference type="InterPro" id="IPR012337">
    <property type="entry name" value="RNaseH-like_sf"/>
</dbReference>
<name>A0ABS1FB03_9PROT</name>
<dbReference type="Pfam" id="PF13276">
    <property type="entry name" value="HTH_21"/>
    <property type="match status" value="1"/>
</dbReference>
<evidence type="ECO:0000259" key="2">
    <source>
        <dbReference type="PROSITE" id="PS50994"/>
    </source>
</evidence>
<dbReference type="SUPFAM" id="SSF53098">
    <property type="entry name" value="Ribonuclease H-like"/>
    <property type="match status" value="1"/>
</dbReference>
<dbReference type="Pfam" id="PF01527">
    <property type="entry name" value="HTH_Tnp_1"/>
    <property type="match status" value="1"/>
</dbReference>
<dbReference type="PANTHER" id="PTHR46889">
    <property type="entry name" value="TRANSPOSASE INSF FOR INSERTION SEQUENCE IS3B-RELATED"/>
    <property type="match status" value="1"/>
</dbReference>
<dbReference type="InterPro" id="IPR036388">
    <property type="entry name" value="WH-like_DNA-bd_sf"/>
</dbReference>
<proteinExistence type="predicted"/>
<dbReference type="InterPro" id="IPR036397">
    <property type="entry name" value="RNaseH_sf"/>
</dbReference>
<accession>A0ABS1FB03</accession>
<dbReference type="Proteomes" id="UP000652760">
    <property type="component" value="Unassembled WGS sequence"/>
</dbReference>
<dbReference type="InterPro" id="IPR050900">
    <property type="entry name" value="Transposase_IS3/IS150/IS904"/>
</dbReference>
<evidence type="ECO:0000256" key="1">
    <source>
        <dbReference type="SAM" id="Coils"/>
    </source>
</evidence>
<reference evidence="4" key="1">
    <citation type="submission" date="2021-01" db="EMBL/GenBank/DDBJ databases">
        <title>Genome public.</title>
        <authorList>
            <person name="Liu C."/>
            <person name="Sun Q."/>
        </authorList>
    </citation>
    <scope>NUCLEOTIDE SEQUENCE [LARGE SCALE GENOMIC DNA]</scope>
    <source>
        <strain evidence="4">YIM B02556</strain>
    </source>
</reference>
<dbReference type="InterPro" id="IPR002514">
    <property type="entry name" value="Transposase_8"/>
</dbReference>
<feature type="domain" description="Integrase catalytic" evidence="2">
    <location>
        <begin position="249"/>
        <end position="414"/>
    </location>
</feature>
<feature type="coiled-coil region" evidence="1">
    <location>
        <begin position="67"/>
        <end position="94"/>
    </location>
</feature>
<evidence type="ECO:0000313" key="3">
    <source>
        <dbReference type="EMBL" id="MBK1840606.1"/>
    </source>
</evidence>
<keyword evidence="1" id="KW-0175">Coiled coil</keyword>
<dbReference type="PANTHER" id="PTHR46889:SF5">
    <property type="entry name" value="INTEGRASE PROTEIN"/>
    <property type="match status" value="1"/>
</dbReference>
<dbReference type="Pfam" id="PF00665">
    <property type="entry name" value="rve"/>
    <property type="match status" value="1"/>
</dbReference>